<evidence type="ECO:0000256" key="1">
    <source>
        <dbReference type="ARBA" id="ARBA00009456"/>
    </source>
</evidence>
<dbReference type="PANTHER" id="PTHR10199:SF100">
    <property type="entry name" value="THROMBOSPONDIN, ISOFORM A"/>
    <property type="match status" value="1"/>
</dbReference>
<evidence type="ECO:0000256" key="7">
    <source>
        <dbReference type="ARBA" id="ARBA00023157"/>
    </source>
</evidence>
<proteinExistence type="inferred from homology"/>
<evidence type="ECO:0000256" key="5">
    <source>
        <dbReference type="ARBA" id="ARBA00022837"/>
    </source>
</evidence>
<dbReference type="InterPro" id="IPR000742">
    <property type="entry name" value="EGF"/>
</dbReference>
<dbReference type="InterPro" id="IPR018097">
    <property type="entry name" value="EGF_Ca-bd_CS"/>
</dbReference>
<comment type="similarity">
    <text evidence="1">Belongs to the thrombospondin family.</text>
</comment>
<dbReference type="SMART" id="SM00181">
    <property type="entry name" value="EGF"/>
    <property type="match status" value="6"/>
</dbReference>
<dbReference type="PROSITE" id="PS51234">
    <property type="entry name" value="TSP3"/>
    <property type="match status" value="4"/>
</dbReference>
<dbReference type="FunFam" id="2.60.120.200:FF:000002">
    <property type="entry name" value="Thrombospondin 3"/>
    <property type="match status" value="1"/>
</dbReference>
<feature type="signal peptide" evidence="12">
    <location>
        <begin position="1"/>
        <end position="28"/>
    </location>
</feature>
<dbReference type="SMART" id="SM00179">
    <property type="entry name" value="EGF_CA"/>
    <property type="match status" value="3"/>
</dbReference>
<feature type="compositionally biased region" description="Acidic residues" evidence="11">
    <location>
        <begin position="589"/>
        <end position="606"/>
    </location>
</feature>
<dbReference type="Pfam" id="PF11598">
    <property type="entry name" value="COMP"/>
    <property type="match status" value="1"/>
</dbReference>
<feature type="repeat" description="TSP type-3" evidence="10">
    <location>
        <begin position="651"/>
        <end position="686"/>
    </location>
</feature>
<evidence type="ECO:0000256" key="8">
    <source>
        <dbReference type="ARBA" id="ARBA00023180"/>
    </source>
</evidence>
<keyword evidence="2 9" id="KW-0245">EGF-like domain</keyword>
<name>A0A0K2TSG3_LEPSM</name>
<dbReference type="PANTHER" id="PTHR10199">
    <property type="entry name" value="THROMBOSPONDIN"/>
    <property type="match status" value="1"/>
</dbReference>
<keyword evidence="6" id="KW-0130">Cell adhesion</keyword>
<dbReference type="PROSITE" id="PS51236">
    <property type="entry name" value="TSP_CTER"/>
    <property type="match status" value="1"/>
</dbReference>
<dbReference type="GO" id="GO:0005576">
    <property type="term" value="C:extracellular region"/>
    <property type="evidence" value="ECO:0007669"/>
    <property type="project" value="InterPro"/>
</dbReference>
<dbReference type="PROSITE" id="PS50026">
    <property type="entry name" value="EGF_3"/>
    <property type="match status" value="1"/>
</dbReference>
<dbReference type="InterPro" id="IPR024665">
    <property type="entry name" value="TSP/COMP_CC"/>
</dbReference>
<organism evidence="15">
    <name type="scientific">Lepeophtheirus salmonis</name>
    <name type="common">Salmon louse</name>
    <name type="synonym">Caligus salmonis</name>
    <dbReference type="NCBI Taxonomy" id="72036"/>
    <lineage>
        <taxon>Eukaryota</taxon>
        <taxon>Metazoa</taxon>
        <taxon>Ecdysozoa</taxon>
        <taxon>Arthropoda</taxon>
        <taxon>Crustacea</taxon>
        <taxon>Multicrustacea</taxon>
        <taxon>Hexanauplia</taxon>
        <taxon>Copepoda</taxon>
        <taxon>Siphonostomatoida</taxon>
        <taxon>Caligidae</taxon>
        <taxon>Lepeophtheirus</taxon>
    </lineage>
</organism>
<comment type="caution">
    <text evidence="9">Lacks conserved residue(s) required for the propagation of feature annotation.</text>
</comment>
<evidence type="ECO:0000259" key="14">
    <source>
        <dbReference type="PROSITE" id="PS51236"/>
    </source>
</evidence>
<evidence type="ECO:0000256" key="2">
    <source>
        <dbReference type="ARBA" id="ARBA00022536"/>
    </source>
</evidence>
<dbReference type="SUPFAM" id="SSF57196">
    <property type="entry name" value="EGF/Laminin"/>
    <property type="match status" value="1"/>
</dbReference>
<dbReference type="Pfam" id="PF07645">
    <property type="entry name" value="EGF_CA"/>
    <property type="match status" value="2"/>
</dbReference>
<evidence type="ECO:0000256" key="6">
    <source>
        <dbReference type="ARBA" id="ARBA00022889"/>
    </source>
</evidence>
<evidence type="ECO:0000256" key="10">
    <source>
        <dbReference type="PROSITE-ProRule" id="PRU00634"/>
    </source>
</evidence>
<keyword evidence="8" id="KW-0325">Glycoprotein</keyword>
<evidence type="ECO:0000256" key="12">
    <source>
        <dbReference type="SAM" id="SignalP"/>
    </source>
</evidence>
<keyword evidence="5 10" id="KW-0106">Calcium</keyword>
<feature type="repeat" description="TSP type-3" evidence="10">
    <location>
        <begin position="748"/>
        <end position="783"/>
    </location>
</feature>
<dbReference type="InterPro" id="IPR003367">
    <property type="entry name" value="Thrombospondin_3-like_rpt"/>
</dbReference>
<dbReference type="InterPro" id="IPR013320">
    <property type="entry name" value="ConA-like_dom_sf"/>
</dbReference>
<dbReference type="CDD" id="cd00053">
    <property type="entry name" value="EGF"/>
    <property type="match status" value="1"/>
</dbReference>
<dbReference type="FunFam" id="4.10.1080.10:FF:000004">
    <property type="entry name" value="Cartilage oligomeric matrix protein"/>
    <property type="match status" value="1"/>
</dbReference>
<protein>
    <submittedName>
        <fullName evidence="15">Uncharacterized protein</fullName>
    </submittedName>
</protein>
<sequence length="1038" mass="116427">MPVYLFIKMNSRCLLLNILFYCLNISQSRSSLIDDRSANRNFRKVLNRQTFILALEGVWDRAHYSIKPNPLLSIEFGDVHKEFQIYLLEDSFTIEFVLRRYTDTIWRKKVSIPELAYIKDDNRVENDQLLIIFEQNVNSTELQLYYSCHKKTNISIPYEVRGLVSKEQYSKIRLLYDEDIDLEVMHTSNISTILKEDYACGQDEMQAQQPSSRKYGYSRNKSRETNSFRSKSRGDIPISNFDEADKLLVVTLRELIEALNRLKDQINLQKVETSSLRESILNCKACQVKKPECSDIPSPCFHGVKCRNTPDGPVCGECPIGFEGNGHFCERKICKTNPCYSGVTCYPKDNAPYFRCGPCPIGYRGNGITCYPSQCEKNPPPCYNGVDCFNLDNLPYYKCGACPQGLTGNGTWCSDLDECDLADPCDVSVTCYNTVPGFRCGPCPVGFSGSEGFIGVGLDFASRQRQVCYDVNECAKNNGYCVENSLCVNTEGSYYCGPCIRGFVGNQIEGCSNRPGVCPDGTVCDENADCIMPPTASFYICKCKVGWAGDGKVCGPDRDLDAWPDIDISCSELKCRRDNCLDTPNSGQEDSDQDGIGDACDEDADNDGIPNTPDNCPLVSNPDQADTEVDGDDKRGDACDNCPYLPNINQEDTDEDGVGDSCDDDIDNDRVPNENDNCPMIVNSDQIDSDDDGIGDACDNCPHIKNTDQQDSDEDTFGDICDNNNDADKDGIHDDIDNCPMEPNSDQLDTDSDGIGDDCDRDADNDGIENEKDNCWIAANPDQKDSDLDGRGDICDKDTDTDGTPDLFDNCPNNSKIYSTDFRTYQTVVLDPHGDSQIDPNWVIYNKGAEIVQTMNSDPGLAVGFHRFGGVDFEGTFFVDTEIDDDYVGFIFSYQDNNQFYTVMWKKNTQTYWQATPFRAVAEPGIQLKLVQSKTGPGQMMRNAMWHTGNTENQVKLLWKDPRNVGWREKVAYRWLLLHRPKIGLIRLRIFEGEKMVADSGNIFDDTLKGGRLGNEKSLYLCSFSLYSLLYPFITQIS</sequence>
<feature type="domain" description="EGF-like" evidence="13">
    <location>
        <begin position="289"/>
        <end position="330"/>
    </location>
</feature>
<keyword evidence="3 12" id="KW-0732">Signal</keyword>
<evidence type="ECO:0000256" key="4">
    <source>
        <dbReference type="ARBA" id="ARBA00022737"/>
    </source>
</evidence>
<dbReference type="FunFam" id="2.10.25.10:FF:000027">
    <property type="entry name" value="Thrombospondin 3"/>
    <property type="match status" value="1"/>
</dbReference>
<dbReference type="PROSITE" id="PS01186">
    <property type="entry name" value="EGF_2"/>
    <property type="match status" value="1"/>
</dbReference>
<dbReference type="FunFam" id="4.10.1080.10:FF:000001">
    <property type="entry name" value="Thrombospondin 3"/>
    <property type="match status" value="1"/>
</dbReference>
<dbReference type="Pfam" id="PF02412">
    <property type="entry name" value="TSP_3"/>
    <property type="match status" value="5"/>
</dbReference>
<feature type="repeat" description="TSP type-3" evidence="10">
    <location>
        <begin position="710"/>
        <end position="747"/>
    </location>
</feature>
<dbReference type="Pfam" id="PF05735">
    <property type="entry name" value="TSP_C"/>
    <property type="match status" value="1"/>
</dbReference>
<feature type="compositionally biased region" description="Acidic residues" evidence="11">
    <location>
        <begin position="748"/>
        <end position="766"/>
    </location>
</feature>
<dbReference type="Gene3D" id="2.10.25.10">
    <property type="entry name" value="Laminin"/>
    <property type="match status" value="4"/>
</dbReference>
<evidence type="ECO:0000256" key="3">
    <source>
        <dbReference type="ARBA" id="ARBA00022729"/>
    </source>
</evidence>
<dbReference type="InterPro" id="IPR008859">
    <property type="entry name" value="Thrombospondin_C"/>
</dbReference>
<feature type="region of interest" description="Disordered" evidence="11">
    <location>
        <begin position="205"/>
        <end position="231"/>
    </location>
</feature>
<dbReference type="SUPFAM" id="SSF103647">
    <property type="entry name" value="TSP type-3 repeat"/>
    <property type="match status" value="3"/>
</dbReference>
<feature type="compositionally biased region" description="Acidic residues" evidence="11">
    <location>
        <begin position="651"/>
        <end position="667"/>
    </location>
</feature>
<dbReference type="Gene3D" id="2.60.120.200">
    <property type="match status" value="1"/>
</dbReference>
<dbReference type="PROSITE" id="PS01187">
    <property type="entry name" value="EGF_CA"/>
    <property type="match status" value="1"/>
</dbReference>
<reference evidence="15" key="1">
    <citation type="submission" date="2014-05" db="EMBL/GenBank/DDBJ databases">
        <authorList>
            <person name="Chronopoulou M."/>
        </authorList>
    </citation>
    <scope>NUCLEOTIDE SEQUENCE</scope>
    <source>
        <tissue evidence="15">Whole organism</tissue>
    </source>
</reference>
<dbReference type="InterPro" id="IPR017897">
    <property type="entry name" value="Thrombospondin_3_rpt"/>
</dbReference>
<dbReference type="FunFam" id="2.10.25.10:FF:000025">
    <property type="entry name" value="Thrombospondin 3"/>
    <property type="match status" value="1"/>
</dbReference>
<feature type="region of interest" description="Disordered" evidence="11">
    <location>
        <begin position="732"/>
        <end position="766"/>
    </location>
</feature>
<dbReference type="AlphaFoldDB" id="A0A0K2TSG3"/>
<feature type="chain" id="PRO_5005488119" evidence="12">
    <location>
        <begin position="29"/>
        <end position="1038"/>
    </location>
</feature>
<feature type="domain" description="TSP C-terminal" evidence="14">
    <location>
        <begin position="823"/>
        <end position="1038"/>
    </location>
</feature>
<dbReference type="GO" id="GO:0007155">
    <property type="term" value="P:cell adhesion"/>
    <property type="evidence" value="ECO:0007669"/>
    <property type="project" value="UniProtKB-KW"/>
</dbReference>
<dbReference type="EMBL" id="HACA01011389">
    <property type="protein sequence ID" value="CDW28750.1"/>
    <property type="molecule type" value="Transcribed_RNA"/>
</dbReference>
<dbReference type="InterPro" id="IPR049883">
    <property type="entry name" value="NOTCH1_EGF-like"/>
</dbReference>
<evidence type="ECO:0000256" key="9">
    <source>
        <dbReference type="PROSITE-ProRule" id="PRU00076"/>
    </source>
</evidence>
<accession>A0A0K2TSG3</accession>
<dbReference type="Gene3D" id="4.10.1080.10">
    <property type="entry name" value="TSP type-3 repeat"/>
    <property type="match status" value="3"/>
</dbReference>
<feature type="repeat" description="TSP type-3" evidence="10">
    <location>
        <begin position="589"/>
        <end position="624"/>
    </location>
</feature>
<evidence type="ECO:0000259" key="13">
    <source>
        <dbReference type="PROSITE" id="PS50026"/>
    </source>
</evidence>
<dbReference type="SUPFAM" id="SSF49899">
    <property type="entry name" value="Concanavalin A-like lectins/glucanases"/>
    <property type="match status" value="1"/>
</dbReference>
<keyword evidence="7" id="KW-1015">Disulfide bond</keyword>
<dbReference type="InterPro" id="IPR028974">
    <property type="entry name" value="TSP_type-3_rpt"/>
</dbReference>
<dbReference type="InterPro" id="IPR001881">
    <property type="entry name" value="EGF-like_Ca-bd_dom"/>
</dbReference>
<dbReference type="CDD" id="cd00054">
    <property type="entry name" value="EGF_CA"/>
    <property type="match status" value="2"/>
</dbReference>
<evidence type="ECO:0000313" key="15">
    <source>
        <dbReference type="EMBL" id="CDW28750.1"/>
    </source>
</evidence>
<evidence type="ECO:0000256" key="11">
    <source>
        <dbReference type="SAM" id="MobiDB-lite"/>
    </source>
</evidence>
<dbReference type="OrthoDB" id="14563at2759"/>
<keyword evidence="4" id="KW-0677">Repeat</keyword>
<feature type="region of interest" description="Disordered" evidence="11">
    <location>
        <begin position="584"/>
        <end position="681"/>
    </location>
</feature>
<dbReference type="GO" id="GO:0005509">
    <property type="term" value="F:calcium ion binding"/>
    <property type="evidence" value="ECO:0007669"/>
    <property type="project" value="UniProtKB-UniRule"/>
</dbReference>